<dbReference type="OrthoDB" id="1414382at2"/>
<keyword evidence="2" id="KW-1185">Reference proteome</keyword>
<name>A0A7L4ZL79_9FLAO</name>
<gene>
    <name evidence="1" type="ORF">IMCC3317_26590</name>
</gene>
<organism evidence="1 2">
    <name type="scientific">Kordia antarctica</name>
    <dbReference type="NCBI Taxonomy" id="1218801"/>
    <lineage>
        <taxon>Bacteria</taxon>
        <taxon>Pseudomonadati</taxon>
        <taxon>Bacteroidota</taxon>
        <taxon>Flavobacteriia</taxon>
        <taxon>Flavobacteriales</taxon>
        <taxon>Flavobacteriaceae</taxon>
        <taxon>Kordia</taxon>
    </lineage>
</organism>
<evidence type="ECO:0000313" key="1">
    <source>
        <dbReference type="EMBL" id="QHI37280.1"/>
    </source>
</evidence>
<reference evidence="1 2" key="1">
    <citation type="journal article" date="2013" name="Int. J. Syst. Evol. Microbiol.">
        <title>Kordia antarctica sp. nov., isolated from Antarctic seawater.</title>
        <authorList>
            <person name="Baek K."/>
            <person name="Choi A."/>
            <person name="Kang I."/>
            <person name="Lee K."/>
            <person name="Cho J.C."/>
        </authorList>
    </citation>
    <scope>NUCLEOTIDE SEQUENCE [LARGE SCALE GENOMIC DNA]</scope>
    <source>
        <strain evidence="1 2">IMCC3317</strain>
    </source>
</reference>
<evidence type="ECO:0000313" key="2">
    <source>
        <dbReference type="Proteomes" id="UP000464657"/>
    </source>
</evidence>
<dbReference type="Proteomes" id="UP000464657">
    <property type="component" value="Chromosome"/>
</dbReference>
<dbReference type="KEGG" id="kan:IMCC3317_26590"/>
<dbReference type="RefSeq" id="WP_160129921.1">
    <property type="nucleotide sequence ID" value="NZ_CP019288.1"/>
</dbReference>
<proteinExistence type="predicted"/>
<dbReference type="Gene3D" id="2.40.128.690">
    <property type="entry name" value="YycH protein, domain 3-like"/>
    <property type="match status" value="1"/>
</dbReference>
<dbReference type="AlphaFoldDB" id="A0A7L4ZL79"/>
<sequence length="299" mass="34004">MKDSLFKLNTKLPKHVGRIPMYKTFHFETASSRNKEYAAYISERVDFLRSKFKTEGELEDVGDQLVIKNEKEALEIYTASDSFWWTDRENAYSENIKLAENLPNKDEAVQNAVKRLEALKIDTQFMKLHSVSNNFAAFSKSPKDAKGEQFPTSVNVNFNYELEGLPLFGAGAKTQVSYINNDQTVEILHFYRTPKQAGKAEVISPEEAVQQVFDNYRFAQLKDSDKNTGEITDVTLGYYTASPTDLQRYLIPVYKVKGSVSTPALENYDFNLFVIASTESQEMAKQKGQINTGLETVFN</sequence>
<protein>
    <submittedName>
        <fullName evidence="1">Uncharacterized protein</fullName>
    </submittedName>
</protein>
<dbReference type="EMBL" id="CP019288">
    <property type="protein sequence ID" value="QHI37280.1"/>
    <property type="molecule type" value="Genomic_DNA"/>
</dbReference>
<accession>A0A7L4ZL79</accession>